<comment type="similarity">
    <text evidence="3 12">Belongs to the CcmD/CycX/HelD family.</text>
</comment>
<keyword evidence="7 12" id="KW-0997">Cell inner membrane</keyword>
<dbReference type="GO" id="GO:0005886">
    <property type="term" value="C:plasma membrane"/>
    <property type="evidence" value="ECO:0007669"/>
    <property type="project" value="UniProtKB-SubCell"/>
</dbReference>
<dbReference type="Pfam" id="PF04995">
    <property type="entry name" value="CcmD"/>
    <property type="match status" value="1"/>
</dbReference>
<evidence type="ECO:0000256" key="10">
    <source>
        <dbReference type="ARBA" id="ARBA00022989"/>
    </source>
</evidence>
<keyword evidence="11 12" id="KW-0472">Membrane</keyword>
<evidence type="ECO:0000256" key="12">
    <source>
        <dbReference type="RuleBase" id="RU363101"/>
    </source>
</evidence>
<keyword evidence="8 12" id="KW-0812">Transmembrane</keyword>
<evidence type="ECO:0000256" key="6">
    <source>
        <dbReference type="ARBA" id="ARBA00022475"/>
    </source>
</evidence>
<keyword evidence="14" id="KW-1185">Reference proteome</keyword>
<dbReference type="InterPro" id="IPR007078">
    <property type="entry name" value="Haem_export_protD_CcmD"/>
</dbReference>
<dbReference type="GO" id="GO:0015886">
    <property type="term" value="P:heme transport"/>
    <property type="evidence" value="ECO:0007669"/>
    <property type="project" value="InterPro"/>
</dbReference>
<sequence length="51" mass="5681">MPELGKYAGAVLSSYGLSLLLLALLTGLSLWRARRMKAALRKVEERVKRHG</sequence>
<evidence type="ECO:0000256" key="5">
    <source>
        <dbReference type="ARBA" id="ARBA00022448"/>
    </source>
</evidence>
<keyword evidence="9 12" id="KW-0201">Cytochrome c-type biogenesis</keyword>
<evidence type="ECO:0000256" key="2">
    <source>
        <dbReference type="ARBA" id="ARBA00004377"/>
    </source>
</evidence>
<dbReference type="GO" id="GO:0017004">
    <property type="term" value="P:cytochrome complex assembly"/>
    <property type="evidence" value="ECO:0007669"/>
    <property type="project" value="UniProtKB-KW"/>
</dbReference>
<comment type="function">
    <text evidence="1 12">Required for the export of heme to the periplasm for the biogenesis of c-type cytochromes.</text>
</comment>
<protein>
    <recommendedName>
        <fullName evidence="4 12">Heme exporter protein D</fullName>
    </recommendedName>
</protein>
<evidence type="ECO:0000256" key="9">
    <source>
        <dbReference type="ARBA" id="ARBA00022748"/>
    </source>
</evidence>
<keyword evidence="5 12" id="KW-0813">Transport</keyword>
<evidence type="ECO:0000256" key="4">
    <source>
        <dbReference type="ARBA" id="ARBA00016461"/>
    </source>
</evidence>
<reference evidence="13 14" key="1">
    <citation type="submission" date="2019-10" db="EMBL/GenBank/DDBJ databases">
        <title>Pseudopuniceibacterium sp. HQ09 islated from Antarctica.</title>
        <authorList>
            <person name="Liao L."/>
            <person name="Su S."/>
            <person name="Chen B."/>
            <person name="Yu Y."/>
        </authorList>
    </citation>
    <scope>NUCLEOTIDE SEQUENCE [LARGE SCALE GENOMIC DNA]</scope>
    <source>
        <strain evidence="13 14">HQ09</strain>
    </source>
</reference>
<organism evidence="13 14">
    <name type="scientific">Pseudooceanicola spongiae</name>
    <dbReference type="NCBI Taxonomy" id="2613965"/>
    <lineage>
        <taxon>Bacteria</taxon>
        <taxon>Pseudomonadati</taxon>
        <taxon>Pseudomonadota</taxon>
        <taxon>Alphaproteobacteria</taxon>
        <taxon>Rhodobacterales</taxon>
        <taxon>Paracoccaceae</taxon>
        <taxon>Pseudooceanicola</taxon>
    </lineage>
</organism>
<comment type="subcellular location">
    <subcellularLocation>
        <location evidence="2 12">Cell inner membrane</location>
        <topology evidence="2 12">Single-pass membrane protein</topology>
    </subcellularLocation>
</comment>
<evidence type="ECO:0000256" key="7">
    <source>
        <dbReference type="ARBA" id="ARBA00022519"/>
    </source>
</evidence>
<dbReference type="KEGG" id="pshq:F3W81_02105"/>
<proteinExistence type="inferred from homology"/>
<name>A0A7L9WJ23_9RHOB</name>
<gene>
    <name evidence="13" type="primary">ccmD</name>
    <name evidence="13" type="ORF">F3W81_02105</name>
</gene>
<keyword evidence="10 12" id="KW-1133">Transmembrane helix</keyword>
<evidence type="ECO:0000256" key="11">
    <source>
        <dbReference type="ARBA" id="ARBA00023136"/>
    </source>
</evidence>
<dbReference type="EMBL" id="CP045201">
    <property type="protein sequence ID" value="QOL79717.1"/>
    <property type="molecule type" value="Genomic_DNA"/>
</dbReference>
<accession>A0A7L9WJ23</accession>
<feature type="transmembrane region" description="Helical" evidence="12">
    <location>
        <begin position="12"/>
        <end position="31"/>
    </location>
</feature>
<dbReference type="NCBIfam" id="TIGR03141">
    <property type="entry name" value="cytochro_ccmD"/>
    <property type="match status" value="1"/>
</dbReference>
<evidence type="ECO:0000256" key="3">
    <source>
        <dbReference type="ARBA" id="ARBA00008741"/>
    </source>
</evidence>
<evidence type="ECO:0000313" key="13">
    <source>
        <dbReference type="EMBL" id="QOL79717.1"/>
    </source>
</evidence>
<dbReference type="RefSeq" id="WP_407692455.1">
    <property type="nucleotide sequence ID" value="NZ_CP045201.1"/>
</dbReference>
<evidence type="ECO:0000256" key="1">
    <source>
        <dbReference type="ARBA" id="ARBA00002442"/>
    </source>
</evidence>
<keyword evidence="6 12" id="KW-1003">Cell membrane</keyword>
<dbReference type="AlphaFoldDB" id="A0A7L9WJ23"/>
<evidence type="ECO:0000313" key="14">
    <source>
        <dbReference type="Proteomes" id="UP000594118"/>
    </source>
</evidence>
<evidence type="ECO:0000256" key="8">
    <source>
        <dbReference type="ARBA" id="ARBA00022692"/>
    </source>
</evidence>
<dbReference type="Proteomes" id="UP000594118">
    <property type="component" value="Chromosome"/>
</dbReference>